<keyword evidence="1" id="KW-1133">Transmembrane helix</keyword>
<feature type="transmembrane region" description="Helical" evidence="1">
    <location>
        <begin position="482"/>
        <end position="499"/>
    </location>
</feature>
<proteinExistence type="predicted"/>
<evidence type="ECO:0000313" key="3">
    <source>
        <dbReference type="EMBL" id="MDA0141689.1"/>
    </source>
</evidence>
<evidence type="ECO:0000256" key="2">
    <source>
        <dbReference type="SAM" id="SignalP"/>
    </source>
</evidence>
<feature type="transmembrane region" description="Helical" evidence="1">
    <location>
        <begin position="312"/>
        <end position="331"/>
    </location>
</feature>
<evidence type="ECO:0000313" key="4">
    <source>
        <dbReference type="Proteomes" id="UP001147700"/>
    </source>
</evidence>
<keyword evidence="1" id="KW-0812">Transmembrane</keyword>
<gene>
    <name evidence="3" type="ORF">OJ962_29630</name>
</gene>
<feature type="transmembrane region" description="Helical" evidence="1">
    <location>
        <begin position="281"/>
        <end position="300"/>
    </location>
</feature>
<feature type="transmembrane region" description="Helical" evidence="1">
    <location>
        <begin position="139"/>
        <end position="157"/>
    </location>
</feature>
<comment type="caution">
    <text evidence="3">The sequence shown here is derived from an EMBL/GenBank/DDBJ whole genome shotgun (WGS) entry which is preliminary data.</text>
</comment>
<dbReference type="RefSeq" id="WP_270006796.1">
    <property type="nucleotide sequence ID" value="NZ_JAPCID010000063.1"/>
</dbReference>
<feature type="signal peptide" evidence="2">
    <location>
        <begin position="1"/>
        <end position="20"/>
    </location>
</feature>
<feature type="chain" id="PRO_5045209855" description="DUF2029 domain-containing protein" evidence="2">
    <location>
        <begin position="21"/>
        <end position="510"/>
    </location>
</feature>
<name>A0ABT4RSY7_9ACTN</name>
<sequence>MWSVLALLVVLLARPEAAVAQDVPSGWQRTPQQVADAAVSDPRVREERAGRGRTVVDVAPRLQERVWDVSVFAGREEIAVAVVDDASGRVLEAWTGPQVQWPMARGYPGAFGGAVNAPWVWIVLGLLFLAPFLRGPPSIVHLDVAALLAFSGAYAAFNVPHLKLSATVATVLLAYLLARMLWVAWRGGSAPAPTWPASVFVVGLVFLLGFRAIVSITGGNVVDVGYSGVIGADRLPHGEALYGAFPDDNEHGDTYGPVAYAAYVPFELAFPWSGTWDELPAARAAAVAFDLACVALCWLLGRRLGGPRLGLLLAYLWAAYPFTLLVMASSANDALVGAFVLGALLLAARPVGRGVVGAMAGLTKFAPLALLPLLATYRHGRRGLLLTAAAALVTGALLLAPFDVGVFWDRTLGFQAGRSSPFSLWGSWELAARVQPVATLAAVALAVAVAFVPRRRDRTTLCALAAAVLIALQLALEYWFYLYLVWFVALVWAALLAPSDGARRSDAARV</sequence>
<feature type="transmembrane region" description="Helical" evidence="1">
    <location>
        <begin position="351"/>
        <end position="371"/>
    </location>
</feature>
<dbReference type="Proteomes" id="UP001147700">
    <property type="component" value="Unassembled WGS sequence"/>
</dbReference>
<organism evidence="3 4">
    <name type="scientific">Solirubrobacter deserti</name>
    <dbReference type="NCBI Taxonomy" id="2282478"/>
    <lineage>
        <taxon>Bacteria</taxon>
        <taxon>Bacillati</taxon>
        <taxon>Actinomycetota</taxon>
        <taxon>Thermoleophilia</taxon>
        <taxon>Solirubrobacterales</taxon>
        <taxon>Solirubrobacteraceae</taxon>
        <taxon>Solirubrobacter</taxon>
    </lineage>
</organism>
<feature type="transmembrane region" description="Helical" evidence="1">
    <location>
        <begin position="383"/>
        <end position="402"/>
    </location>
</feature>
<dbReference type="EMBL" id="JAPCID010000063">
    <property type="protein sequence ID" value="MDA0141689.1"/>
    <property type="molecule type" value="Genomic_DNA"/>
</dbReference>
<keyword evidence="2" id="KW-0732">Signal</keyword>
<evidence type="ECO:0008006" key="5">
    <source>
        <dbReference type="Google" id="ProtNLM"/>
    </source>
</evidence>
<feature type="transmembrane region" description="Helical" evidence="1">
    <location>
        <begin position="430"/>
        <end position="452"/>
    </location>
</feature>
<reference evidence="3" key="1">
    <citation type="submission" date="2022-10" db="EMBL/GenBank/DDBJ databases">
        <title>The WGS of Solirubrobacter sp. CPCC 204708.</title>
        <authorList>
            <person name="Jiang Z."/>
        </authorList>
    </citation>
    <scope>NUCLEOTIDE SEQUENCE</scope>
    <source>
        <strain evidence="3">CPCC 204708</strain>
    </source>
</reference>
<protein>
    <recommendedName>
        <fullName evidence="5">DUF2029 domain-containing protein</fullName>
    </recommendedName>
</protein>
<accession>A0ABT4RSY7</accession>
<keyword evidence="1" id="KW-0472">Membrane</keyword>
<feature type="transmembrane region" description="Helical" evidence="1">
    <location>
        <begin position="110"/>
        <end position="132"/>
    </location>
</feature>
<evidence type="ECO:0000256" key="1">
    <source>
        <dbReference type="SAM" id="Phobius"/>
    </source>
</evidence>
<feature type="transmembrane region" description="Helical" evidence="1">
    <location>
        <begin position="194"/>
        <end position="214"/>
    </location>
</feature>
<keyword evidence="4" id="KW-1185">Reference proteome</keyword>
<feature type="transmembrane region" description="Helical" evidence="1">
    <location>
        <begin position="163"/>
        <end position="182"/>
    </location>
</feature>